<accession>A0A2M8GJL9</accession>
<evidence type="ECO:0000259" key="2">
    <source>
        <dbReference type="PROSITE" id="PS50164"/>
    </source>
</evidence>
<dbReference type="InterPro" id="IPR035901">
    <property type="entry name" value="GIY-YIG_endonuc_sf"/>
</dbReference>
<name>A0A2M8GJL9_9BACT</name>
<keyword evidence="3" id="KW-0255">Endonuclease</keyword>
<evidence type="ECO:0000313" key="3">
    <source>
        <dbReference type="EMBL" id="PJC80329.1"/>
    </source>
</evidence>
<proteinExistence type="inferred from homology"/>
<dbReference type="PROSITE" id="PS50164">
    <property type="entry name" value="GIY_YIG"/>
    <property type="match status" value="1"/>
</dbReference>
<comment type="caution">
    <text evidence="3">The sequence shown here is derived from an EMBL/GenBank/DDBJ whole genome shotgun (WGS) entry which is preliminary data.</text>
</comment>
<feature type="domain" description="GIY-YIG" evidence="2">
    <location>
        <begin position="2"/>
        <end position="81"/>
    </location>
</feature>
<sequence length="87" mass="10222">MQKYYIYIVKTSGNTLYTGITTNLSRRLLEHNSHTQKSAKYTRAFDNCKLVYSEKCDNKSVALKREYEIKKMTRLQKLGLITPQQLN</sequence>
<evidence type="ECO:0000313" key="4">
    <source>
        <dbReference type="Proteomes" id="UP000228960"/>
    </source>
</evidence>
<dbReference type="GO" id="GO:0004519">
    <property type="term" value="F:endonuclease activity"/>
    <property type="evidence" value="ECO:0007669"/>
    <property type="project" value="UniProtKB-KW"/>
</dbReference>
<keyword evidence="3" id="KW-0540">Nuclease</keyword>
<dbReference type="AlphaFoldDB" id="A0A2M8GJL9"/>
<dbReference type="Pfam" id="PF01541">
    <property type="entry name" value="GIY-YIG"/>
    <property type="match status" value="1"/>
</dbReference>
<dbReference type="CDD" id="cd10456">
    <property type="entry name" value="GIY-YIG_UPF0213"/>
    <property type="match status" value="1"/>
</dbReference>
<dbReference type="PANTHER" id="PTHR34477:SF1">
    <property type="entry name" value="UPF0213 PROTEIN YHBQ"/>
    <property type="match status" value="1"/>
</dbReference>
<keyword evidence="3" id="KW-0378">Hydrolase</keyword>
<dbReference type="EMBL" id="PFQM01000059">
    <property type="protein sequence ID" value="PJC80329.1"/>
    <property type="molecule type" value="Genomic_DNA"/>
</dbReference>
<dbReference type="PANTHER" id="PTHR34477">
    <property type="entry name" value="UPF0213 PROTEIN YHBQ"/>
    <property type="match status" value="1"/>
</dbReference>
<dbReference type="InterPro" id="IPR050190">
    <property type="entry name" value="UPF0213_domain"/>
</dbReference>
<dbReference type="InterPro" id="IPR000305">
    <property type="entry name" value="GIY-YIG_endonuc"/>
</dbReference>
<protein>
    <submittedName>
        <fullName evidence="3">Endonuclease</fullName>
    </submittedName>
</protein>
<gene>
    <name evidence="3" type="ORF">CO009_02245</name>
</gene>
<dbReference type="Gene3D" id="3.40.1440.10">
    <property type="entry name" value="GIY-YIG endonuclease"/>
    <property type="match status" value="1"/>
</dbReference>
<dbReference type="SUPFAM" id="SSF82771">
    <property type="entry name" value="GIY-YIG endonuclease"/>
    <property type="match status" value="1"/>
</dbReference>
<dbReference type="Proteomes" id="UP000228960">
    <property type="component" value="Unassembled WGS sequence"/>
</dbReference>
<organism evidence="3 4">
    <name type="scientific">Candidatus Shapirobacteria bacterium CG_4_8_14_3_um_filter_35_11</name>
    <dbReference type="NCBI Taxonomy" id="1974874"/>
    <lineage>
        <taxon>Bacteria</taxon>
        <taxon>Candidatus Shapironibacteriota</taxon>
    </lineage>
</organism>
<comment type="similarity">
    <text evidence="1">Belongs to the UPF0213 family.</text>
</comment>
<reference evidence="4" key="1">
    <citation type="submission" date="2017-09" db="EMBL/GenBank/DDBJ databases">
        <title>Depth-based differentiation of microbial function through sediment-hosted aquifers and enrichment of novel symbionts in the deep terrestrial subsurface.</title>
        <authorList>
            <person name="Probst A.J."/>
            <person name="Ladd B."/>
            <person name="Jarett J.K."/>
            <person name="Geller-Mcgrath D.E."/>
            <person name="Sieber C.M.K."/>
            <person name="Emerson J.B."/>
            <person name="Anantharaman K."/>
            <person name="Thomas B.C."/>
            <person name="Malmstrom R."/>
            <person name="Stieglmeier M."/>
            <person name="Klingl A."/>
            <person name="Woyke T."/>
            <person name="Ryan C.M."/>
            <person name="Banfield J.F."/>
        </authorList>
    </citation>
    <scope>NUCLEOTIDE SEQUENCE [LARGE SCALE GENOMIC DNA]</scope>
</reference>
<dbReference type="SMART" id="SM00465">
    <property type="entry name" value="GIYc"/>
    <property type="match status" value="1"/>
</dbReference>
<evidence type="ECO:0000256" key="1">
    <source>
        <dbReference type="ARBA" id="ARBA00007435"/>
    </source>
</evidence>